<accession>A0ABW1MDD0</accession>
<dbReference type="EMBL" id="JBHSPX010000002">
    <property type="protein sequence ID" value="MFC6061791.1"/>
    <property type="molecule type" value="Genomic_DNA"/>
</dbReference>
<organism evidence="2 3">
    <name type="scientific">Streptomyces ochraceiscleroticus</name>
    <dbReference type="NCBI Taxonomy" id="47761"/>
    <lineage>
        <taxon>Bacteria</taxon>
        <taxon>Bacillati</taxon>
        <taxon>Actinomycetota</taxon>
        <taxon>Actinomycetes</taxon>
        <taxon>Kitasatosporales</taxon>
        <taxon>Streptomycetaceae</taxon>
        <taxon>Streptomyces</taxon>
    </lineage>
</organism>
<name>A0ABW1MDD0_9ACTN</name>
<evidence type="ECO:0000256" key="1">
    <source>
        <dbReference type="SAM" id="SignalP"/>
    </source>
</evidence>
<evidence type="ECO:0008006" key="4">
    <source>
        <dbReference type="Google" id="ProtNLM"/>
    </source>
</evidence>
<evidence type="ECO:0000313" key="3">
    <source>
        <dbReference type="Proteomes" id="UP001596139"/>
    </source>
</evidence>
<keyword evidence="3" id="KW-1185">Reference proteome</keyword>
<proteinExistence type="predicted"/>
<feature type="signal peptide" evidence="1">
    <location>
        <begin position="1"/>
        <end position="32"/>
    </location>
</feature>
<evidence type="ECO:0000313" key="2">
    <source>
        <dbReference type="EMBL" id="MFC6061791.1"/>
    </source>
</evidence>
<protein>
    <recommendedName>
        <fullName evidence="4">SnoaL-like domain-containing protein</fullName>
    </recommendedName>
</protein>
<dbReference type="Proteomes" id="UP001596139">
    <property type="component" value="Unassembled WGS sequence"/>
</dbReference>
<sequence>MRSSRPARRRTAVIGTAVAALLATSAAIPAFGAGTAPPPVRPAAQAAVQPVRDGSPESTVDRVADFYGAYIDAVYDEDGRLAGELRNHYLRADLRKRLAVWEEKNHADGVLRAQNVPAKWSVNYDGSGTGSAYTIVTLTWDSGSHPSTTRLAVRSSLETRQITDIKAAPAR</sequence>
<reference evidence="3" key="1">
    <citation type="journal article" date="2019" name="Int. J. Syst. Evol. Microbiol.">
        <title>The Global Catalogue of Microorganisms (GCM) 10K type strain sequencing project: providing services to taxonomists for standard genome sequencing and annotation.</title>
        <authorList>
            <consortium name="The Broad Institute Genomics Platform"/>
            <consortium name="The Broad Institute Genome Sequencing Center for Infectious Disease"/>
            <person name="Wu L."/>
            <person name="Ma J."/>
        </authorList>
    </citation>
    <scope>NUCLEOTIDE SEQUENCE [LARGE SCALE GENOMIC DNA]</scope>
    <source>
        <strain evidence="3">CGMCC 1.15180</strain>
    </source>
</reference>
<feature type="chain" id="PRO_5046046445" description="SnoaL-like domain-containing protein" evidence="1">
    <location>
        <begin position="33"/>
        <end position="171"/>
    </location>
</feature>
<keyword evidence="1" id="KW-0732">Signal</keyword>
<dbReference type="RefSeq" id="WP_037801148.1">
    <property type="nucleotide sequence ID" value="NZ_JBHSPX010000002.1"/>
</dbReference>
<gene>
    <name evidence="2" type="ORF">ACFP4F_04435</name>
</gene>
<dbReference type="Gene3D" id="3.10.450.50">
    <property type="match status" value="1"/>
</dbReference>
<comment type="caution">
    <text evidence="2">The sequence shown here is derived from an EMBL/GenBank/DDBJ whole genome shotgun (WGS) entry which is preliminary data.</text>
</comment>